<dbReference type="GO" id="GO:0043590">
    <property type="term" value="C:bacterial nucleoid"/>
    <property type="evidence" value="ECO:0007669"/>
    <property type="project" value="UniProtKB-UniRule"/>
</dbReference>
<dbReference type="GO" id="GO:0005829">
    <property type="term" value="C:cytosol"/>
    <property type="evidence" value="ECO:0007669"/>
    <property type="project" value="TreeGrafter"/>
</dbReference>
<comment type="function">
    <text evidence="3">Binds to DNA and alters its conformation. May be involved in regulation of gene expression, nucleoid organization and DNA protection.</text>
</comment>
<keyword evidence="1 3" id="KW-0963">Cytoplasm</keyword>
<dbReference type="InterPro" id="IPR036894">
    <property type="entry name" value="YbaB-like_sf"/>
</dbReference>
<gene>
    <name evidence="5" type="ORF">GH810_03040</name>
</gene>
<organism evidence="5 6">
    <name type="scientific">Acetobacterium paludosum</name>
    <dbReference type="NCBI Taxonomy" id="52693"/>
    <lineage>
        <taxon>Bacteria</taxon>
        <taxon>Bacillati</taxon>
        <taxon>Bacillota</taxon>
        <taxon>Clostridia</taxon>
        <taxon>Eubacteriales</taxon>
        <taxon>Eubacteriaceae</taxon>
        <taxon>Acetobacterium</taxon>
    </lineage>
</organism>
<name>A0A923KVR4_9FIRM</name>
<comment type="subcellular location">
    <subcellularLocation>
        <location evidence="3">Cytoplasm</location>
        <location evidence="3">Nucleoid</location>
    </subcellularLocation>
</comment>
<comment type="subunit">
    <text evidence="3">Homodimer.</text>
</comment>
<feature type="compositionally biased region" description="Basic and acidic residues" evidence="4">
    <location>
        <begin position="31"/>
        <end position="40"/>
    </location>
</feature>
<accession>A0A923KVR4</accession>
<dbReference type="HAMAP" id="MF_00274">
    <property type="entry name" value="DNA_YbaB_EbfC"/>
    <property type="match status" value="1"/>
</dbReference>
<dbReference type="EMBL" id="WJBD01000002">
    <property type="protein sequence ID" value="MBC3887283.1"/>
    <property type="molecule type" value="Genomic_DNA"/>
</dbReference>
<evidence type="ECO:0000256" key="4">
    <source>
        <dbReference type="SAM" id="MobiDB-lite"/>
    </source>
</evidence>
<dbReference type="AlphaFoldDB" id="A0A923KVR4"/>
<dbReference type="PIRSF" id="PIRSF004555">
    <property type="entry name" value="UCP004555"/>
    <property type="match status" value="1"/>
</dbReference>
<keyword evidence="2 3" id="KW-0238">DNA-binding</keyword>
<dbReference type="Proteomes" id="UP000616595">
    <property type="component" value="Unassembled WGS sequence"/>
</dbReference>
<dbReference type="InterPro" id="IPR004401">
    <property type="entry name" value="YbaB/EbfC"/>
</dbReference>
<dbReference type="PANTHER" id="PTHR33449:SF1">
    <property type="entry name" value="NUCLEOID-ASSOCIATED PROTEIN YBAB"/>
    <property type="match status" value="1"/>
</dbReference>
<evidence type="ECO:0000313" key="5">
    <source>
        <dbReference type="EMBL" id="MBC3887283.1"/>
    </source>
</evidence>
<evidence type="ECO:0000313" key="6">
    <source>
        <dbReference type="Proteomes" id="UP000616595"/>
    </source>
</evidence>
<reference evidence="5" key="1">
    <citation type="submission" date="2019-10" db="EMBL/GenBank/DDBJ databases">
        <authorList>
            <person name="Ross D.E."/>
            <person name="Gulliver D."/>
        </authorList>
    </citation>
    <scope>NUCLEOTIDE SEQUENCE</scope>
    <source>
        <strain evidence="5">DER-2019</strain>
    </source>
</reference>
<dbReference type="RefSeq" id="WP_148566377.1">
    <property type="nucleotide sequence ID" value="NZ_RXYA01000004.1"/>
</dbReference>
<dbReference type="FunFam" id="3.30.1310.10:FF:000002">
    <property type="entry name" value="Nucleoid-associated protein IKC_06587"/>
    <property type="match status" value="1"/>
</dbReference>
<reference evidence="5" key="2">
    <citation type="submission" date="2020-10" db="EMBL/GenBank/DDBJ databases">
        <title>Comparative genomics of the Acetobacterium genus.</title>
        <authorList>
            <person name="Marshall C."/>
            <person name="May H."/>
            <person name="Norman S."/>
        </authorList>
    </citation>
    <scope>NUCLEOTIDE SEQUENCE</scope>
    <source>
        <strain evidence="5">DER-2019</strain>
    </source>
</reference>
<dbReference type="SUPFAM" id="SSF82607">
    <property type="entry name" value="YbaB-like"/>
    <property type="match status" value="1"/>
</dbReference>
<evidence type="ECO:0000256" key="2">
    <source>
        <dbReference type="ARBA" id="ARBA00023125"/>
    </source>
</evidence>
<protein>
    <recommendedName>
        <fullName evidence="3">Nucleoid-associated protein GH810_03040</fullName>
    </recommendedName>
</protein>
<dbReference type="NCBIfam" id="TIGR00103">
    <property type="entry name" value="DNA_YbaB_EbfC"/>
    <property type="match status" value="1"/>
</dbReference>
<evidence type="ECO:0000256" key="1">
    <source>
        <dbReference type="ARBA" id="ARBA00022490"/>
    </source>
</evidence>
<dbReference type="Pfam" id="PF02575">
    <property type="entry name" value="YbaB_DNA_bd"/>
    <property type="match status" value="1"/>
</dbReference>
<feature type="region of interest" description="Disordered" evidence="4">
    <location>
        <begin position="1"/>
        <end position="48"/>
    </location>
</feature>
<evidence type="ECO:0000256" key="3">
    <source>
        <dbReference type="HAMAP-Rule" id="MF_00274"/>
    </source>
</evidence>
<proteinExistence type="inferred from homology"/>
<keyword evidence="6" id="KW-1185">Reference proteome</keyword>
<dbReference type="GO" id="GO:0003677">
    <property type="term" value="F:DNA binding"/>
    <property type="evidence" value="ECO:0007669"/>
    <property type="project" value="UniProtKB-UniRule"/>
</dbReference>
<sequence>MAKRKMPGSMPGGMGGGNMNNMMKQVQKMQQDMEKLQSELEEREVEATAGGGAVKVVATGKKTVLSIKIDPEVIDEDDIEMLEDLIIAAVNEAITKAEDMVNTEMGKITGGMNIPGLM</sequence>
<dbReference type="PANTHER" id="PTHR33449">
    <property type="entry name" value="NUCLEOID-ASSOCIATED PROTEIN YBAB"/>
    <property type="match status" value="1"/>
</dbReference>
<comment type="caution">
    <text evidence="5">The sequence shown here is derived from an EMBL/GenBank/DDBJ whole genome shotgun (WGS) entry which is preliminary data.</text>
</comment>
<dbReference type="OrthoDB" id="9795263at2"/>
<dbReference type="Gene3D" id="3.30.1310.10">
    <property type="entry name" value="Nucleoid-associated protein YbaB-like domain"/>
    <property type="match status" value="1"/>
</dbReference>
<comment type="similarity">
    <text evidence="3">Belongs to the YbaB/EbfC family.</text>
</comment>